<keyword evidence="3" id="KW-1185">Reference proteome</keyword>
<feature type="compositionally biased region" description="Low complexity" evidence="1">
    <location>
        <begin position="438"/>
        <end position="448"/>
    </location>
</feature>
<protein>
    <submittedName>
        <fullName evidence="2">Uncharacterized protein</fullName>
    </submittedName>
</protein>
<feature type="region of interest" description="Disordered" evidence="1">
    <location>
        <begin position="416"/>
        <end position="482"/>
    </location>
</feature>
<comment type="caution">
    <text evidence="2">The sequence shown here is derived from an EMBL/GenBank/DDBJ whole genome shotgun (WGS) entry which is preliminary data.</text>
</comment>
<proteinExistence type="predicted"/>
<feature type="compositionally biased region" description="Low complexity" evidence="1">
    <location>
        <begin position="203"/>
        <end position="239"/>
    </location>
</feature>
<evidence type="ECO:0000313" key="3">
    <source>
        <dbReference type="Proteomes" id="UP000612055"/>
    </source>
</evidence>
<organism evidence="2 3">
    <name type="scientific">Edaphochlamys debaryana</name>
    <dbReference type="NCBI Taxonomy" id="47281"/>
    <lineage>
        <taxon>Eukaryota</taxon>
        <taxon>Viridiplantae</taxon>
        <taxon>Chlorophyta</taxon>
        <taxon>core chlorophytes</taxon>
        <taxon>Chlorophyceae</taxon>
        <taxon>CS clade</taxon>
        <taxon>Chlamydomonadales</taxon>
        <taxon>Chlamydomonadales incertae sedis</taxon>
        <taxon>Edaphochlamys</taxon>
    </lineage>
</organism>
<accession>A0A835YK70</accession>
<feature type="compositionally biased region" description="Low complexity" evidence="1">
    <location>
        <begin position="472"/>
        <end position="482"/>
    </location>
</feature>
<dbReference type="Proteomes" id="UP000612055">
    <property type="component" value="Unassembled WGS sequence"/>
</dbReference>
<feature type="compositionally biased region" description="Low complexity" evidence="1">
    <location>
        <begin position="51"/>
        <end position="69"/>
    </location>
</feature>
<feature type="compositionally biased region" description="Low complexity" evidence="1">
    <location>
        <begin position="157"/>
        <end position="168"/>
    </location>
</feature>
<name>A0A835YK70_9CHLO</name>
<feature type="compositionally biased region" description="Low complexity" evidence="1">
    <location>
        <begin position="8"/>
        <end position="20"/>
    </location>
</feature>
<dbReference type="EMBL" id="JAEHOE010000004">
    <property type="protein sequence ID" value="KAG2500090.1"/>
    <property type="molecule type" value="Genomic_DNA"/>
</dbReference>
<reference evidence="2" key="1">
    <citation type="journal article" date="2020" name="bioRxiv">
        <title>Comparative genomics of Chlamydomonas.</title>
        <authorList>
            <person name="Craig R.J."/>
            <person name="Hasan A.R."/>
            <person name="Ness R.W."/>
            <person name="Keightley P.D."/>
        </authorList>
    </citation>
    <scope>NUCLEOTIDE SEQUENCE</scope>
    <source>
        <strain evidence="2">CCAP 11/70</strain>
    </source>
</reference>
<dbReference type="AlphaFoldDB" id="A0A835YK70"/>
<feature type="region of interest" description="Disordered" evidence="1">
    <location>
        <begin position="1"/>
        <end position="277"/>
    </location>
</feature>
<gene>
    <name evidence="2" type="ORF">HYH03_001676</name>
</gene>
<sequence length="607" mass="60135">MQRTQCCAGPAAGAGRPVAASSLAPSPGPRQPRLWLSGPSRSSRPAEALPRGTGARLSAAARSGLARTGYRFGAPSRAASQPPERRGGIQLSAAGADSAGGGLEGEPPREPEAPAGDPPSGPTAQAGVEQGNAQGLPPPPQDVAASARDRDHVEPLAAPAAPGAGSSAQVTASDTAAQAEGTALSAGDLADPPPPPPLPVEGSAAQAEASDTAASNASSASCQAAQEAGPAVAFVAGPADSTLGDSPLLPPPLPLPAAAAAQEPDDGPPPAVGPAAAAAAASQGARAWVGDCPGAGWRLRGYGALIDSLSTRLPWWAEVGTEGGGSGDGSGDAMAGDVGFAADAAQRGVHFWAGSRPDAGWSLQGYVSPFESPDDPLPLWGKAEQPDRALEAHAGGGTMAGKVSWSAAGVGQWADPAGLWSAWPGRREPPPTPPTRSPPAAGAVVPQQRRGRGRPRRPLPPASSGTSHPSSRDAAAAAAMTSPAAASAAREVTLTPADVRPGPTHTLLGELVLVRAPKDMYLYDTYGNVLQAAFPYGSVQRAAPVSVWVLPPGGAQLPLQMSLSLRANRQGLGQVAWSGLVGVMGLEPGDRVAVWAGPAPAGAAGAA</sequence>
<evidence type="ECO:0000313" key="2">
    <source>
        <dbReference type="EMBL" id="KAG2500090.1"/>
    </source>
</evidence>
<evidence type="ECO:0000256" key="1">
    <source>
        <dbReference type="SAM" id="MobiDB-lite"/>
    </source>
</evidence>